<dbReference type="RefSeq" id="WP_345487115.1">
    <property type="nucleotide sequence ID" value="NZ_BAAAWU010000001.1"/>
</dbReference>
<organism evidence="2 3">
    <name type="scientific">Streptomyces roseoviridis</name>
    <dbReference type="NCBI Taxonomy" id="67361"/>
    <lineage>
        <taxon>Bacteria</taxon>
        <taxon>Bacillati</taxon>
        <taxon>Actinomycetota</taxon>
        <taxon>Actinomycetes</taxon>
        <taxon>Kitasatosporales</taxon>
        <taxon>Streptomycetaceae</taxon>
        <taxon>Streptomyces</taxon>
    </lineage>
</organism>
<keyword evidence="1" id="KW-1133">Transmembrane helix</keyword>
<feature type="transmembrane region" description="Helical" evidence="1">
    <location>
        <begin position="36"/>
        <end position="58"/>
    </location>
</feature>
<keyword evidence="3" id="KW-1185">Reference proteome</keyword>
<dbReference type="NCBIfam" id="NF038065">
    <property type="entry name" value="Pr6Pr"/>
    <property type="match status" value="1"/>
</dbReference>
<feature type="transmembrane region" description="Helical" evidence="1">
    <location>
        <begin position="70"/>
        <end position="90"/>
    </location>
</feature>
<keyword evidence="1" id="KW-0472">Membrane</keyword>
<name>A0ABV5QLZ2_9ACTN</name>
<sequence>MPTRPHPVVPAVFRCLIALAAATGIVIECVEGDPRVVFSFFTIWSNTAVAVVLGLGAVRAGRRQPALPPLWTGGVLLCILVVGLVFHLVLDNRASGFNQAAEIARLTGARAVANQLLHTVTPIGVLLDWLLFTAPGTLRPRHAAQWLAAPGAYLVFALTRGALVSPDTPARYPYPFLDVTAHGYLGVLTHALVLGLGFWALGLALVAVDRFRPAVARRENRISSLGAGGLK</sequence>
<gene>
    <name evidence="2" type="ORF">ACFFTP_09990</name>
</gene>
<reference evidence="2 3" key="1">
    <citation type="submission" date="2024-09" db="EMBL/GenBank/DDBJ databases">
        <authorList>
            <person name="Sun Q."/>
            <person name="Mori K."/>
        </authorList>
    </citation>
    <scope>NUCLEOTIDE SEQUENCE [LARGE SCALE GENOMIC DNA]</scope>
    <source>
        <strain evidence="2 3">JCM 4414</strain>
    </source>
</reference>
<evidence type="ECO:0000313" key="2">
    <source>
        <dbReference type="EMBL" id="MFB9554520.1"/>
    </source>
</evidence>
<comment type="caution">
    <text evidence="2">The sequence shown here is derived from an EMBL/GenBank/DDBJ whole genome shotgun (WGS) entry which is preliminary data.</text>
</comment>
<evidence type="ECO:0000256" key="1">
    <source>
        <dbReference type="SAM" id="Phobius"/>
    </source>
</evidence>
<proteinExistence type="predicted"/>
<dbReference type="EMBL" id="JBHMCT010000007">
    <property type="protein sequence ID" value="MFB9554520.1"/>
    <property type="molecule type" value="Genomic_DNA"/>
</dbReference>
<feature type="transmembrane region" description="Helical" evidence="1">
    <location>
        <begin position="184"/>
        <end position="208"/>
    </location>
</feature>
<accession>A0ABV5QLZ2</accession>
<evidence type="ECO:0000313" key="3">
    <source>
        <dbReference type="Proteomes" id="UP001589716"/>
    </source>
</evidence>
<keyword evidence="1" id="KW-0812">Transmembrane</keyword>
<dbReference type="Proteomes" id="UP001589716">
    <property type="component" value="Unassembled WGS sequence"/>
</dbReference>
<dbReference type="InterPro" id="IPR049713">
    <property type="entry name" value="Pr6Pr-like"/>
</dbReference>
<feature type="transmembrane region" description="Helical" evidence="1">
    <location>
        <begin position="116"/>
        <end position="134"/>
    </location>
</feature>
<feature type="transmembrane region" description="Helical" evidence="1">
    <location>
        <begin position="12"/>
        <end position="30"/>
    </location>
</feature>
<protein>
    <submittedName>
        <fullName evidence="2">Pr6Pr family membrane protein</fullName>
    </submittedName>
</protein>